<name>A0A3G4ZXM2_9VIRU</name>
<evidence type="ECO:0000313" key="1">
    <source>
        <dbReference type="EMBL" id="AYV78343.1"/>
    </source>
</evidence>
<gene>
    <name evidence="1" type="ORF">Edafosvirus10_18</name>
</gene>
<dbReference type="EMBL" id="MK072075">
    <property type="protein sequence ID" value="AYV78343.1"/>
    <property type="molecule type" value="Genomic_DNA"/>
</dbReference>
<proteinExistence type="predicted"/>
<accession>A0A3G4ZXM2</accession>
<protein>
    <submittedName>
        <fullName evidence="1">Uncharacterized protein</fullName>
    </submittedName>
</protein>
<organism evidence="1">
    <name type="scientific">Edafosvirus sp</name>
    <dbReference type="NCBI Taxonomy" id="2487765"/>
    <lineage>
        <taxon>Viruses</taxon>
        <taxon>Varidnaviria</taxon>
        <taxon>Bamfordvirae</taxon>
        <taxon>Nucleocytoviricota</taxon>
        <taxon>Megaviricetes</taxon>
        <taxon>Imitervirales</taxon>
        <taxon>Mimiviridae</taxon>
        <taxon>Klosneuvirinae</taxon>
    </lineage>
</organism>
<sequence length="184" mass="21802">METKTTKTPIDFNSINFRAYYKLSNASLWQIVMALQKILDNQNESSDFYQKMYKKWFNEHIPIIITEFKKLLNYTNGTDEKNVRLINLGGDVDGKIPVSVFMNYHHKIQLGNSGKFGVFIDAIMQRIDFILTRDQPILYQTNELFSKYFETLRDELKEFQKVIEGKQIEWIILQKSIKLMLKND</sequence>
<reference evidence="1" key="1">
    <citation type="submission" date="2018-10" db="EMBL/GenBank/DDBJ databases">
        <title>Hidden diversity of soil giant viruses.</title>
        <authorList>
            <person name="Schulz F."/>
            <person name="Alteio L."/>
            <person name="Goudeau D."/>
            <person name="Ryan E.M."/>
            <person name="Malmstrom R.R."/>
            <person name="Blanchard J."/>
            <person name="Woyke T."/>
        </authorList>
    </citation>
    <scope>NUCLEOTIDE SEQUENCE</scope>
    <source>
        <strain evidence="1">EDV1</strain>
    </source>
</reference>